<dbReference type="GO" id="GO:0005783">
    <property type="term" value="C:endoplasmic reticulum"/>
    <property type="evidence" value="ECO:0007669"/>
    <property type="project" value="TreeGrafter"/>
</dbReference>
<dbReference type="Pfam" id="PF01553">
    <property type="entry name" value="Acyltransferase"/>
    <property type="match status" value="1"/>
</dbReference>
<protein>
    <recommendedName>
        <fullName evidence="2">1-acylglycerol-3-phosphate O-acyltransferase</fullName>
        <ecNumber evidence="2">2.3.1.51</ecNumber>
    </recommendedName>
</protein>
<comment type="pathway">
    <text evidence="1">Phospholipid metabolism; CDP-diacylglycerol biosynthesis; CDP-diacylglycerol from sn-glycerol 3-phosphate: step 2/3.</text>
</comment>
<dbReference type="AlphaFoldDB" id="A0A8W8LD60"/>
<dbReference type="SUPFAM" id="SSF69593">
    <property type="entry name" value="Glycerol-3-phosphate (1)-acyltransferase"/>
    <property type="match status" value="1"/>
</dbReference>
<evidence type="ECO:0000256" key="1">
    <source>
        <dbReference type="ARBA" id="ARBA00004728"/>
    </source>
</evidence>
<evidence type="ECO:0000259" key="5">
    <source>
        <dbReference type="SMART" id="SM00563"/>
    </source>
</evidence>
<dbReference type="GO" id="GO:0006654">
    <property type="term" value="P:phosphatidic acid biosynthetic process"/>
    <property type="evidence" value="ECO:0007669"/>
    <property type="project" value="TreeGrafter"/>
</dbReference>
<dbReference type="SMART" id="SM00563">
    <property type="entry name" value="PlsC"/>
    <property type="match status" value="1"/>
</dbReference>
<evidence type="ECO:0000313" key="6">
    <source>
        <dbReference type="EnsemblMetazoa" id="G27459.1:cds"/>
    </source>
</evidence>
<dbReference type="CDD" id="cd07989">
    <property type="entry name" value="LPLAT_AGPAT-like"/>
    <property type="match status" value="1"/>
</dbReference>
<organism evidence="6 7">
    <name type="scientific">Magallana gigas</name>
    <name type="common">Pacific oyster</name>
    <name type="synonym">Crassostrea gigas</name>
    <dbReference type="NCBI Taxonomy" id="29159"/>
    <lineage>
        <taxon>Eukaryota</taxon>
        <taxon>Metazoa</taxon>
        <taxon>Spiralia</taxon>
        <taxon>Lophotrochozoa</taxon>
        <taxon>Mollusca</taxon>
        <taxon>Bivalvia</taxon>
        <taxon>Autobranchia</taxon>
        <taxon>Pteriomorphia</taxon>
        <taxon>Ostreida</taxon>
        <taxon>Ostreoidea</taxon>
        <taxon>Ostreidae</taxon>
        <taxon>Magallana</taxon>
    </lineage>
</organism>
<accession>A0A8W8LD60</accession>
<dbReference type="Proteomes" id="UP000005408">
    <property type="component" value="Unassembled WGS sequence"/>
</dbReference>
<dbReference type="EC" id="2.3.1.51" evidence="2"/>
<keyword evidence="7" id="KW-1185">Reference proteome</keyword>
<evidence type="ECO:0000313" key="7">
    <source>
        <dbReference type="Proteomes" id="UP000005408"/>
    </source>
</evidence>
<dbReference type="PANTHER" id="PTHR10434">
    <property type="entry name" value="1-ACYL-SN-GLYCEROL-3-PHOSPHATE ACYLTRANSFERASE"/>
    <property type="match status" value="1"/>
</dbReference>
<evidence type="ECO:0000256" key="4">
    <source>
        <dbReference type="ARBA" id="ARBA00023315"/>
    </source>
</evidence>
<dbReference type="InterPro" id="IPR002123">
    <property type="entry name" value="Plipid/glycerol_acylTrfase"/>
</dbReference>
<proteinExistence type="predicted"/>
<dbReference type="PANTHER" id="PTHR10434:SF11">
    <property type="entry name" value="1-ACYL-SN-GLYCEROL-3-PHOSPHATE ACYLTRANSFERASE"/>
    <property type="match status" value="1"/>
</dbReference>
<sequence>MSVIVVVWSLVTRCGRTTNNYRFFIWGCRNVSAIYGWKYIVTGKRHIQTDDPIIAVVNHQSGLDLLCIAELWGNKPFSNTLIAKHTLSYYGIFGAASYLCNTLSIHRNNLNKAVAQMKSMKEEIICKKLKVFVFPEGRRNRSENLLPFKKGVFHLAVDAQVSIVPIVISSLKPLYHKEEQRLDSGFITMTCLPPVSTRGLSKNDIPELMESVRSSMIKTFNNTSKKRNV</sequence>
<reference evidence="6" key="1">
    <citation type="submission" date="2022-08" db="UniProtKB">
        <authorList>
            <consortium name="EnsemblMetazoa"/>
        </authorList>
    </citation>
    <scope>IDENTIFICATION</scope>
    <source>
        <strain evidence="6">05x7-T-G4-1.051#20</strain>
    </source>
</reference>
<dbReference type="GO" id="GO:0003841">
    <property type="term" value="F:1-acylglycerol-3-phosphate O-acyltransferase activity"/>
    <property type="evidence" value="ECO:0007669"/>
    <property type="project" value="UniProtKB-EC"/>
</dbReference>
<feature type="domain" description="Phospholipid/glycerol acyltransferase" evidence="5">
    <location>
        <begin position="53"/>
        <end position="171"/>
    </location>
</feature>
<evidence type="ECO:0000256" key="2">
    <source>
        <dbReference type="ARBA" id="ARBA00013211"/>
    </source>
</evidence>
<keyword evidence="3" id="KW-0808">Transferase</keyword>
<name>A0A8W8LD60_MAGGI</name>
<evidence type="ECO:0000256" key="3">
    <source>
        <dbReference type="ARBA" id="ARBA00022679"/>
    </source>
</evidence>
<dbReference type="EnsemblMetazoa" id="G27459.1">
    <property type="protein sequence ID" value="G27459.1:cds"/>
    <property type="gene ID" value="G27459"/>
</dbReference>
<keyword evidence="4" id="KW-0012">Acyltransferase</keyword>